<evidence type="ECO:0000313" key="2">
    <source>
        <dbReference type="EMBL" id="GAF02555.1"/>
    </source>
</evidence>
<comment type="caution">
    <text evidence="2">The sequence shown here is derived from an EMBL/GenBank/DDBJ whole genome shotgun (WGS) entry which is preliminary data.</text>
</comment>
<evidence type="ECO:0000256" key="1">
    <source>
        <dbReference type="SAM" id="Coils"/>
    </source>
</evidence>
<dbReference type="OrthoDB" id="597123at2"/>
<accession>W7XW90</accession>
<evidence type="ECO:0000313" key="3">
    <source>
        <dbReference type="Proteomes" id="UP000019402"/>
    </source>
</evidence>
<reference evidence="2 3" key="1">
    <citation type="journal article" date="2014" name="Genome Announc.">
        <title>Draft Genome Sequence of Cytophaga fermentans JCM 21142T, a Facultative Anaerobe Isolated from Marine Mud.</title>
        <authorList>
            <person name="Starns D."/>
            <person name="Oshima K."/>
            <person name="Suda W."/>
            <person name="Iino T."/>
            <person name="Yuki M."/>
            <person name="Inoue J."/>
            <person name="Kitamura K."/>
            <person name="Iida T."/>
            <person name="Darby A."/>
            <person name="Hattori M."/>
            <person name="Ohkuma M."/>
        </authorList>
    </citation>
    <scope>NUCLEOTIDE SEQUENCE [LARGE SCALE GENOMIC DNA]</scope>
    <source>
        <strain evidence="2 3">JCM 21142</strain>
    </source>
</reference>
<dbReference type="STRING" id="869213.GCA_000517085_02761"/>
<proteinExistence type="predicted"/>
<feature type="coiled-coil region" evidence="1">
    <location>
        <begin position="103"/>
        <end position="151"/>
    </location>
</feature>
<evidence type="ECO:0008006" key="4">
    <source>
        <dbReference type="Google" id="ProtNLM"/>
    </source>
</evidence>
<name>W7XW90_9BACT</name>
<dbReference type="AlphaFoldDB" id="W7XW90"/>
<sequence>MKKTLILSLLVIAFTACNTSKQKELEQQNDSLVSVAIEQQQITNDLVNTLVSIDQNLQDIKEKEQIIKGNLESPERNSKDIQKSINQDILDIYKLMLVNKEKIAELEQKLKSSGSKNKNMNNLISRLNSQLKEKSIEIITLKEELNNKNIEIASLNFTLEGMSEVIDSIRMVKQKTEAILDSTTTELYTAYYAFGTKKELKEHHIISNEGLPLFGKQKVLSEDFNEDYFTKIDIREVESIPLFRPKVKMLTNHPEGSFELLNGEEDTKTIKILDKEAFWSISKFMVAQVN</sequence>
<organism evidence="2 3">
    <name type="scientific">Saccharicrinis fermentans DSM 9555 = JCM 21142</name>
    <dbReference type="NCBI Taxonomy" id="869213"/>
    <lineage>
        <taxon>Bacteria</taxon>
        <taxon>Pseudomonadati</taxon>
        <taxon>Bacteroidota</taxon>
        <taxon>Bacteroidia</taxon>
        <taxon>Marinilabiliales</taxon>
        <taxon>Marinilabiliaceae</taxon>
        <taxon>Saccharicrinis</taxon>
    </lineage>
</organism>
<protein>
    <recommendedName>
        <fullName evidence="4">Lipoprotein</fullName>
    </recommendedName>
</protein>
<dbReference type="PROSITE" id="PS51257">
    <property type="entry name" value="PROKAR_LIPOPROTEIN"/>
    <property type="match status" value="1"/>
</dbReference>
<gene>
    <name evidence="2" type="ORF">JCM21142_31193</name>
</gene>
<dbReference type="eggNOG" id="COG4372">
    <property type="taxonomic scope" value="Bacteria"/>
</dbReference>
<keyword evidence="3" id="KW-1185">Reference proteome</keyword>
<dbReference type="RefSeq" id="WP_027472293.1">
    <property type="nucleotide sequence ID" value="NZ_BAMD01000010.1"/>
</dbReference>
<dbReference type="EMBL" id="BAMD01000010">
    <property type="protein sequence ID" value="GAF02555.1"/>
    <property type="molecule type" value="Genomic_DNA"/>
</dbReference>
<keyword evidence="1" id="KW-0175">Coiled coil</keyword>
<dbReference type="Proteomes" id="UP000019402">
    <property type="component" value="Unassembled WGS sequence"/>
</dbReference>